<keyword evidence="2" id="KW-0732">Signal</keyword>
<dbReference type="PANTHER" id="PTHR42776">
    <property type="entry name" value="SERINE PEPTIDASE S9 FAMILY MEMBER"/>
    <property type="match status" value="1"/>
</dbReference>
<dbReference type="SUPFAM" id="SSF82171">
    <property type="entry name" value="DPP6 N-terminal domain-like"/>
    <property type="match status" value="1"/>
</dbReference>
<dbReference type="InterPro" id="IPR001375">
    <property type="entry name" value="Peptidase_S9_cat"/>
</dbReference>
<evidence type="ECO:0000313" key="4">
    <source>
        <dbReference type="EMBL" id="MFG6415223.1"/>
    </source>
</evidence>
<dbReference type="Gene3D" id="2.120.10.30">
    <property type="entry name" value="TolB, C-terminal domain"/>
    <property type="match status" value="1"/>
</dbReference>
<evidence type="ECO:0000256" key="2">
    <source>
        <dbReference type="SAM" id="SignalP"/>
    </source>
</evidence>
<dbReference type="PANTHER" id="PTHR42776:SF27">
    <property type="entry name" value="DIPEPTIDYL PEPTIDASE FAMILY MEMBER 6"/>
    <property type="match status" value="1"/>
</dbReference>
<dbReference type="InterPro" id="IPR029058">
    <property type="entry name" value="AB_hydrolase_fold"/>
</dbReference>
<dbReference type="SUPFAM" id="SSF53474">
    <property type="entry name" value="alpha/beta-Hydrolases"/>
    <property type="match status" value="1"/>
</dbReference>
<dbReference type="Proteomes" id="UP001606300">
    <property type="component" value="Unassembled WGS sequence"/>
</dbReference>
<keyword evidence="1" id="KW-0378">Hydrolase</keyword>
<evidence type="ECO:0000259" key="3">
    <source>
        <dbReference type="Pfam" id="PF00326"/>
    </source>
</evidence>
<feature type="signal peptide" evidence="2">
    <location>
        <begin position="1"/>
        <end position="21"/>
    </location>
</feature>
<evidence type="ECO:0000256" key="1">
    <source>
        <dbReference type="ARBA" id="ARBA00022801"/>
    </source>
</evidence>
<feature type="chain" id="PRO_5045301503" evidence="2">
    <location>
        <begin position="22"/>
        <end position="658"/>
    </location>
</feature>
<reference evidence="4 5" key="1">
    <citation type="submission" date="2024-09" db="EMBL/GenBank/DDBJ databases">
        <title>Novel species of the genus Pelomonas and Roseateles isolated from streams.</title>
        <authorList>
            <person name="Lu H."/>
        </authorList>
    </citation>
    <scope>NUCLEOTIDE SEQUENCE [LARGE SCALE GENOMIC DNA]</scope>
    <source>
        <strain evidence="4 5">DC23W</strain>
    </source>
</reference>
<feature type="domain" description="Peptidase S9 prolyl oligopeptidase catalytic" evidence="3">
    <location>
        <begin position="442"/>
        <end position="658"/>
    </location>
</feature>
<keyword evidence="5" id="KW-1185">Reference proteome</keyword>
<sequence>MTRLMCYATLALSLLGASAQAAPPPAALFFRAPDIAEAVLSPSGRQLAFTTARDAGRVGLVVLDLDSGKATRAAQYSAADVIQVQWVNEQRLVYSVLDVSAGSASADGYPGLFAIDADGTDMLPLVQRDGSRGGELGWRKLKALHPNHGLLRVPAQRDGEAADEVLMVRNDGALTPLWLNTRTGDTRPVPGDVPENAVRLMPDSRGELRAALTLRGGRLAALWRAPGRGDWQRLYEIGEFDRPPFQIEGFDDQGQLFVSHHPGDGAAAVLSRYDFERRAPEPKPLLVTPGFDFEGDVVVDSHGAALGVQFVTDAESTHWFHPALKALQKEADTPLPERVNRIQCRRCGQPDMVALVLSYSDHDPGQLWLYRAQPQGGSRWSQAGRVRNDVRPADMAAMYFERITARDGADLPVWVTRRADADGPLPAVVLVHGGPWVRGGVWSWRAEAQFLASRGYVVIEPEFRGSLGFGEAHYRAGFKQWGQAMQNDVADALKWAQAEGIASDKACIAGASYGGYSALMGLVNDPGLYRCGAAWLAVTDLELLLKGPRWVNDDTGRKMRKFRMPEMIGDLDKDAAMIVANSPVKQAARIQAPLLLAYGEADRRVPLVHGERLQKAMREAGQEPTWVTYRSEGHGFAALRNRVDFAQRLEAFLAQHLK</sequence>
<protein>
    <submittedName>
        <fullName evidence="4">Prolyl oligopeptidase family serine peptidase</fullName>
    </submittedName>
</protein>
<proteinExistence type="predicted"/>
<gene>
    <name evidence="4" type="ORF">ACG02S_15105</name>
</gene>
<evidence type="ECO:0000313" key="5">
    <source>
        <dbReference type="Proteomes" id="UP001606300"/>
    </source>
</evidence>
<dbReference type="RefSeq" id="WP_394471292.1">
    <property type="nucleotide sequence ID" value="NZ_JBIGHY010000005.1"/>
</dbReference>
<dbReference type="Pfam" id="PF00326">
    <property type="entry name" value="Peptidase_S9"/>
    <property type="match status" value="1"/>
</dbReference>
<organism evidence="4 5">
    <name type="scientific">Pelomonas dachongensis</name>
    <dbReference type="NCBI Taxonomy" id="3299029"/>
    <lineage>
        <taxon>Bacteria</taxon>
        <taxon>Pseudomonadati</taxon>
        <taxon>Pseudomonadota</taxon>
        <taxon>Betaproteobacteria</taxon>
        <taxon>Burkholderiales</taxon>
        <taxon>Sphaerotilaceae</taxon>
        <taxon>Roseateles</taxon>
    </lineage>
</organism>
<dbReference type="InterPro" id="IPR011042">
    <property type="entry name" value="6-blade_b-propeller_TolB-like"/>
</dbReference>
<comment type="caution">
    <text evidence="4">The sequence shown here is derived from an EMBL/GenBank/DDBJ whole genome shotgun (WGS) entry which is preliminary data.</text>
</comment>
<name>A0ABW7ERG6_9BURK</name>
<dbReference type="Gene3D" id="3.40.50.1820">
    <property type="entry name" value="alpha/beta hydrolase"/>
    <property type="match status" value="1"/>
</dbReference>
<dbReference type="EMBL" id="JBIGHY010000005">
    <property type="protein sequence ID" value="MFG6415223.1"/>
    <property type="molecule type" value="Genomic_DNA"/>
</dbReference>
<accession>A0ABW7ERG6</accession>